<feature type="domain" description="NOMO seventh transthyretin-like" evidence="11">
    <location>
        <begin position="536"/>
        <end position="606"/>
    </location>
</feature>
<dbReference type="Proteomes" id="UP000786811">
    <property type="component" value="Unassembled WGS sequence"/>
</dbReference>
<dbReference type="Pfam" id="PF23192">
    <property type="entry name" value="NOMO_12th"/>
    <property type="match status" value="1"/>
</dbReference>
<feature type="signal peptide" evidence="7">
    <location>
        <begin position="1"/>
        <end position="23"/>
    </location>
</feature>
<evidence type="ECO:0000256" key="4">
    <source>
        <dbReference type="ARBA" id="ARBA00022824"/>
    </source>
</evidence>
<proteinExistence type="predicted"/>
<dbReference type="SUPFAM" id="SSF49464">
    <property type="entry name" value="Carboxypeptidase regulatory domain-like"/>
    <property type="match status" value="1"/>
</dbReference>
<dbReference type="OrthoDB" id="10263633at2759"/>
<dbReference type="InterPro" id="IPR056189">
    <property type="entry name" value="NOMO_3rd"/>
</dbReference>
<evidence type="ECO:0000259" key="12">
    <source>
        <dbReference type="Pfam" id="PF23192"/>
    </source>
</evidence>
<keyword evidence="16" id="KW-1185">Reference proteome</keyword>
<dbReference type="InterPro" id="IPR008969">
    <property type="entry name" value="CarboxyPept-like_regulatory"/>
</dbReference>
<dbReference type="Pfam" id="PF13620">
    <property type="entry name" value="CarboxypepD_reg"/>
    <property type="match status" value="1"/>
</dbReference>
<feature type="domain" description="NOMO C-terminal transthyretin-like" evidence="12">
    <location>
        <begin position="955"/>
        <end position="1060"/>
    </location>
</feature>
<dbReference type="InterPro" id="IPR056319">
    <property type="entry name" value="NOMO_7th"/>
</dbReference>
<evidence type="ECO:0000256" key="5">
    <source>
        <dbReference type="ARBA" id="ARBA00022989"/>
    </source>
</evidence>
<protein>
    <submittedName>
        <fullName evidence="15">Similar to Nomo1: Nodal modulator 1 (Mus musculus)</fullName>
    </submittedName>
</protein>
<dbReference type="Pfam" id="PF23194">
    <property type="entry name" value="NOMO_5th"/>
    <property type="match status" value="1"/>
</dbReference>
<dbReference type="Gene3D" id="2.60.40.1120">
    <property type="entry name" value="Carboxypeptidase-like, regulatory domain"/>
    <property type="match status" value="2"/>
</dbReference>
<comment type="caution">
    <text evidence="15">The sequence shown here is derived from an EMBL/GenBank/DDBJ whole genome shotgun (WGS) entry which is preliminary data.</text>
</comment>
<evidence type="ECO:0000313" key="15">
    <source>
        <dbReference type="EMBL" id="CAG5095838.1"/>
    </source>
</evidence>
<evidence type="ECO:0000259" key="10">
    <source>
        <dbReference type="Pfam" id="PF22904"/>
    </source>
</evidence>
<dbReference type="InterPro" id="IPR055074">
    <property type="entry name" value="NOMO1-3_2nd"/>
</dbReference>
<dbReference type="InterPro" id="IPR056191">
    <property type="entry name" value="NOMO_12th"/>
</dbReference>
<feature type="chain" id="PRO_5035159063" evidence="7">
    <location>
        <begin position="24"/>
        <end position="1145"/>
    </location>
</feature>
<evidence type="ECO:0000313" key="16">
    <source>
        <dbReference type="Proteomes" id="UP000786811"/>
    </source>
</evidence>
<evidence type="ECO:0000256" key="6">
    <source>
        <dbReference type="ARBA" id="ARBA00023136"/>
    </source>
</evidence>
<dbReference type="GO" id="GO:0030246">
    <property type="term" value="F:carbohydrate binding"/>
    <property type="evidence" value="ECO:0007669"/>
    <property type="project" value="InterPro"/>
</dbReference>
<sequence>MSSLYKFIIYKIVFLLLSQCCVSEEILGCGGFIKSHTNIDYSKVQVEPPRGWSFEPTEVRLVVDGVNDLCSQGKDINFKFNGFGITGKVISQGSNDGPTGVTVSLYKSTNRDVVERVTTTSQGGIFSFTPIQPGKYVLVASHPHWAFEKNTVEVTVREGNTELPNNSLIIFGYDVSGQITSEPENQPVVDVSILLFGTGKIKNCKTPVISEGNAENGKALCQVKSDKNGKFKFSSVSNGDYTFVPYFANFQTKFDVEPAKVPFKVHHNDLIVSGTFKVTGFTVAGRVMMDKNTPLANARVFLSGKEVAKTNSNGAYTIDKMKAGQYSLKVEANDVQFDEQTVKISPSEHHLPDILPSSYKVCGSVTLSTKGTLHHRKIVIENAGKTFKREVETDPQTGQYCLYLVPDNYQVSVIVTAEEKTKGLQFFPIQQTIEVSSKTISNINFLQLKATLLGSVACLKNSDCSKASVTLKVLDGVTVQTIPIKDGRYEFTEVLPGHYEVLIDTDVFCWENPSHRVLITSERAEIPVFKQTGFSVTFISSHDSAVEFIDPVKGKKVALTLPLGSTRHCVSSPGEYKFIPKSCHVYAKDSYTWDTKTQQPIILSSTEHRHRGKIISNAGVDNVKIKIESGGDSTTFGPLKYDKTGDSYRYIFEFNAHTDSTYVITPISDIMLFNPSSLKVVGSNDCHNDVATLVGNLGKIVSGKISPALEGVTIQIYGKDKSSPVHTLVTQKDGAYRIGPLDGTIEYSVTAEKVGYAISGPDANGVFSAHKLAEIIVEVTDQADDSSLQGVLLSLSGGQSYRKNSITPEQGQLSFNSLSPGEYYLRPMMKEYRFDPPSKMITVTEGATLRVKLSGNRVAFSAYGVVTSLNGEPEPGLIVEAQGQGDCSNLQEEATTEENGNFRIRGLQPTCMYIIRLKPNTEVNAHIHRVSPSSIAAQATEDISKLRFVAFHPISRTDLAVRVFSDPPEHYRTLKVKLCREDQPDSPIHTAKIDPQQANKFTSHSNPGFLIHLPSLQSNGRKYFVQLDTSLSSSMYKYRIVPNYFEANTSFKAITLNFNAERKIDQGEMSQSSILALPFIMMVALAFLNRDKLWSWLNSAVDYWSKPTLVSRSSQPVAPIDPRADDIIVEQIMNINKRKTKPRKT</sequence>
<feature type="domain" description="NOMO second beta-sandwich" evidence="10">
    <location>
        <begin position="80"/>
        <end position="170"/>
    </location>
</feature>
<dbReference type="Pfam" id="PF22902">
    <property type="entry name" value="NOMO1-like_9th"/>
    <property type="match status" value="1"/>
</dbReference>
<keyword evidence="2" id="KW-0812">Transmembrane</keyword>
<comment type="subcellular location">
    <subcellularLocation>
        <location evidence="1">Endoplasmic reticulum membrane</location>
        <topology evidence="1">Single-pass type I membrane protein</topology>
    </subcellularLocation>
</comment>
<evidence type="ECO:0000256" key="3">
    <source>
        <dbReference type="ARBA" id="ARBA00022729"/>
    </source>
</evidence>
<evidence type="ECO:0000259" key="14">
    <source>
        <dbReference type="Pfam" id="PF23194"/>
    </source>
</evidence>
<feature type="domain" description="NOMO-like N-terminal beta-sandwich" evidence="8">
    <location>
        <begin position="44"/>
        <end position="78"/>
    </location>
</feature>
<dbReference type="PANTHER" id="PTHR23303:SF14">
    <property type="entry name" value="BOS COMPLEX SUBUNIT NOMO1-RELATED"/>
    <property type="match status" value="1"/>
</dbReference>
<reference evidence="15" key="1">
    <citation type="submission" date="2021-04" db="EMBL/GenBank/DDBJ databases">
        <authorList>
            <person name="Chebbi M.A.C M."/>
        </authorList>
    </citation>
    <scope>NUCLEOTIDE SEQUENCE</scope>
</reference>
<dbReference type="Pfam" id="PF23193">
    <property type="entry name" value="NOMO_3rd"/>
    <property type="match status" value="1"/>
</dbReference>
<dbReference type="GO" id="GO:0005789">
    <property type="term" value="C:endoplasmic reticulum membrane"/>
    <property type="evidence" value="ECO:0007669"/>
    <property type="project" value="UniProtKB-SubCell"/>
</dbReference>
<keyword evidence="5" id="KW-1133">Transmembrane helix</keyword>
<accession>A0A8J2MJN3</accession>
<dbReference type="PANTHER" id="PTHR23303">
    <property type="entry name" value="CARBOXYPEPTIDASE REGULATORY REGION-CONTAINING"/>
    <property type="match status" value="1"/>
</dbReference>
<dbReference type="InterPro" id="IPR056190">
    <property type="entry name" value="NOMO_5th"/>
</dbReference>
<keyword evidence="3 7" id="KW-0732">Signal</keyword>
<keyword evidence="4" id="KW-0256">Endoplasmic reticulum</keyword>
<dbReference type="InterPro" id="IPR055073">
    <property type="entry name" value="NOMO1-like_9th"/>
</dbReference>
<evidence type="ECO:0000256" key="2">
    <source>
        <dbReference type="ARBA" id="ARBA00022692"/>
    </source>
</evidence>
<dbReference type="Pfam" id="PF22898">
    <property type="entry name" value="NOMO1-like_1st"/>
    <property type="match status" value="1"/>
</dbReference>
<dbReference type="InterPro" id="IPR013784">
    <property type="entry name" value="Carb-bd-like_fold"/>
</dbReference>
<evidence type="ECO:0000256" key="7">
    <source>
        <dbReference type="SAM" id="SignalP"/>
    </source>
</evidence>
<feature type="domain" description="NOMO-like ninth beta-sandwich" evidence="9">
    <location>
        <begin position="698"/>
        <end position="769"/>
    </location>
</feature>
<evidence type="ECO:0000259" key="9">
    <source>
        <dbReference type="Pfam" id="PF22902"/>
    </source>
</evidence>
<dbReference type="Pfam" id="PF22904">
    <property type="entry name" value="NOMO1-like_2nd"/>
    <property type="match status" value="1"/>
</dbReference>
<evidence type="ECO:0000259" key="8">
    <source>
        <dbReference type="Pfam" id="PF22898"/>
    </source>
</evidence>
<evidence type="ECO:0000256" key="1">
    <source>
        <dbReference type="ARBA" id="ARBA00004115"/>
    </source>
</evidence>
<organism evidence="15 16">
    <name type="scientific">Cotesia congregata</name>
    <name type="common">Parasitoid wasp</name>
    <name type="synonym">Apanteles congregatus</name>
    <dbReference type="NCBI Taxonomy" id="51543"/>
    <lineage>
        <taxon>Eukaryota</taxon>
        <taxon>Metazoa</taxon>
        <taxon>Ecdysozoa</taxon>
        <taxon>Arthropoda</taxon>
        <taxon>Hexapoda</taxon>
        <taxon>Insecta</taxon>
        <taxon>Pterygota</taxon>
        <taxon>Neoptera</taxon>
        <taxon>Endopterygota</taxon>
        <taxon>Hymenoptera</taxon>
        <taxon>Apocrita</taxon>
        <taxon>Ichneumonoidea</taxon>
        <taxon>Braconidae</taxon>
        <taxon>Microgastrinae</taxon>
        <taxon>Cotesia</taxon>
    </lineage>
</organism>
<dbReference type="AlphaFoldDB" id="A0A8J2MJN3"/>
<dbReference type="SUPFAM" id="SSF49452">
    <property type="entry name" value="Starch-binding domain-like"/>
    <property type="match status" value="3"/>
</dbReference>
<dbReference type="InterPro" id="IPR051417">
    <property type="entry name" value="SDr/BOS_complex"/>
</dbReference>
<dbReference type="EMBL" id="CAJNRD030001121">
    <property type="protein sequence ID" value="CAG5095838.1"/>
    <property type="molecule type" value="Genomic_DNA"/>
</dbReference>
<keyword evidence="6" id="KW-0472">Membrane</keyword>
<dbReference type="InterPro" id="IPR055075">
    <property type="entry name" value="NOMO-like_N"/>
</dbReference>
<feature type="domain" description="NOMO fifth transthyretin-like" evidence="14">
    <location>
        <begin position="360"/>
        <end position="445"/>
    </location>
</feature>
<name>A0A8J2MJN3_COTCN</name>
<feature type="domain" description="NOMO third transthyretin-like" evidence="13">
    <location>
        <begin position="214"/>
        <end position="276"/>
    </location>
</feature>
<gene>
    <name evidence="15" type="ORF">HICCMSTLAB_LOCUS7908</name>
</gene>
<dbReference type="Pfam" id="PF23141">
    <property type="entry name" value="Ig_NOMO"/>
    <property type="match status" value="1"/>
</dbReference>
<evidence type="ECO:0000259" key="13">
    <source>
        <dbReference type="Pfam" id="PF23193"/>
    </source>
</evidence>
<evidence type="ECO:0000259" key="11">
    <source>
        <dbReference type="Pfam" id="PF23141"/>
    </source>
</evidence>